<feature type="region of interest" description="Disordered" evidence="4">
    <location>
        <begin position="130"/>
        <end position="178"/>
    </location>
</feature>
<evidence type="ECO:0000256" key="1">
    <source>
        <dbReference type="ARBA" id="ARBA00022737"/>
    </source>
</evidence>
<feature type="repeat" description="ANK" evidence="3">
    <location>
        <begin position="268"/>
        <end position="300"/>
    </location>
</feature>
<protein>
    <submittedName>
        <fullName evidence="5">Uncharacterized protein</fullName>
    </submittedName>
</protein>
<dbReference type="InterPro" id="IPR050776">
    <property type="entry name" value="Ank_Repeat/CDKN_Inhibitor"/>
</dbReference>
<dbReference type="PANTHER" id="PTHR24201">
    <property type="entry name" value="ANK_REP_REGION DOMAIN-CONTAINING PROTEIN"/>
    <property type="match status" value="1"/>
</dbReference>
<dbReference type="InterPro" id="IPR036770">
    <property type="entry name" value="Ankyrin_rpt-contain_sf"/>
</dbReference>
<comment type="caution">
    <text evidence="5">The sequence shown here is derived from an EMBL/GenBank/DDBJ whole genome shotgun (WGS) entry which is preliminary data.</text>
</comment>
<proteinExistence type="predicted"/>
<dbReference type="PROSITE" id="PS50088">
    <property type="entry name" value="ANK_REPEAT"/>
    <property type="match status" value="2"/>
</dbReference>
<feature type="repeat" description="ANK" evidence="3">
    <location>
        <begin position="301"/>
        <end position="333"/>
    </location>
</feature>
<keyword evidence="2 3" id="KW-0040">ANK repeat</keyword>
<feature type="region of interest" description="Disordered" evidence="4">
    <location>
        <begin position="1"/>
        <end position="32"/>
    </location>
</feature>
<dbReference type="Proteomes" id="UP001562357">
    <property type="component" value="Unassembled WGS sequence"/>
</dbReference>
<feature type="compositionally biased region" description="Basic and acidic residues" evidence="4">
    <location>
        <begin position="9"/>
        <end position="20"/>
    </location>
</feature>
<keyword evidence="6" id="KW-1185">Reference proteome</keyword>
<gene>
    <name evidence="5" type="primary">g2369</name>
    <name evidence="5" type="ORF">EsDP_00002369</name>
</gene>
<evidence type="ECO:0000313" key="6">
    <source>
        <dbReference type="Proteomes" id="UP001562357"/>
    </source>
</evidence>
<name>A0ABQ0CKK9_9HYPO</name>
<dbReference type="CDD" id="cd14686">
    <property type="entry name" value="bZIP"/>
    <property type="match status" value="1"/>
</dbReference>
<dbReference type="InterPro" id="IPR002110">
    <property type="entry name" value="Ankyrin_rpt"/>
</dbReference>
<evidence type="ECO:0000256" key="2">
    <source>
        <dbReference type="ARBA" id="ARBA00023043"/>
    </source>
</evidence>
<keyword evidence="1" id="KW-0677">Repeat</keyword>
<dbReference type="EMBL" id="BAAFGZ010000062">
    <property type="protein sequence ID" value="GAB0133981.1"/>
    <property type="molecule type" value="Genomic_DNA"/>
</dbReference>
<dbReference type="SMART" id="SM00248">
    <property type="entry name" value="ANK"/>
    <property type="match status" value="3"/>
</dbReference>
<evidence type="ECO:0000256" key="4">
    <source>
        <dbReference type="SAM" id="MobiDB-lite"/>
    </source>
</evidence>
<dbReference type="Pfam" id="PF12796">
    <property type="entry name" value="Ank_2"/>
    <property type="match status" value="1"/>
</dbReference>
<reference evidence="6" key="1">
    <citation type="submission" date="2024-06" db="EMBL/GenBank/DDBJ databases">
        <title>Draft Genome Sequences of Epichloe bromicola Strains Isolated from Elymus ciliaris.</title>
        <authorList>
            <consortium name="Epichloe bromicola genome sequencing consortium"/>
            <person name="Miura A."/>
            <person name="Imano S."/>
            <person name="Ashida A."/>
            <person name="Sato I."/>
            <person name="Chiba S."/>
            <person name="Tanaka A."/>
            <person name="Camagna M."/>
            <person name="Takemoto D."/>
        </authorList>
    </citation>
    <scope>NUCLEOTIDE SEQUENCE [LARGE SCALE GENOMIC DNA]</scope>
    <source>
        <strain evidence="6">DP</strain>
    </source>
</reference>
<organism evidence="5 6">
    <name type="scientific">Epichloe bromicola</name>
    <dbReference type="NCBI Taxonomy" id="79588"/>
    <lineage>
        <taxon>Eukaryota</taxon>
        <taxon>Fungi</taxon>
        <taxon>Dikarya</taxon>
        <taxon>Ascomycota</taxon>
        <taxon>Pezizomycotina</taxon>
        <taxon>Sordariomycetes</taxon>
        <taxon>Hypocreomycetidae</taxon>
        <taxon>Hypocreales</taxon>
        <taxon>Clavicipitaceae</taxon>
        <taxon>Epichloe</taxon>
    </lineage>
</organism>
<evidence type="ECO:0000256" key="3">
    <source>
        <dbReference type="PROSITE-ProRule" id="PRU00023"/>
    </source>
</evidence>
<accession>A0ABQ0CKK9</accession>
<dbReference type="Gene3D" id="1.25.40.20">
    <property type="entry name" value="Ankyrin repeat-containing domain"/>
    <property type="match status" value="1"/>
</dbReference>
<dbReference type="PROSITE" id="PS50297">
    <property type="entry name" value="ANK_REP_REGION"/>
    <property type="match status" value="2"/>
</dbReference>
<dbReference type="SUPFAM" id="SSF48403">
    <property type="entry name" value="Ankyrin repeat"/>
    <property type="match status" value="1"/>
</dbReference>
<sequence>MSSNASDAALERRRQQNRDAQRKRRDNLKAQIEELQARNSELEALRESALSAAANNSALAGPRNTSALLTPDATCGSGDGASTAAYEPSVHLNWDEGASGTPSSATSQAVFPNLDDDAFMRDMCVNWNNSTRTASDGAISDPQCRSRGGGETSTASNEGLPAYMSASESGSGPETCDNETAESLFAAYMSAGARCSPSPPTRAHAAGVTLGGVTNHDSNGAPAVQRRASVVGASPGLGIRKSVDMGKGTRTLGLITPGAPRLIGRRDGKRGAMVVAVANRQAAVVRLLIKHGADVNARDEKGRTVLHDAAEKNDAEMMHLLLEHGADPNIADKTGMMPMEIAAFLGNIEALEVLLTATSDRKE</sequence>
<evidence type="ECO:0000313" key="5">
    <source>
        <dbReference type="EMBL" id="GAB0133981.1"/>
    </source>
</evidence>